<dbReference type="SUPFAM" id="SSF55846">
    <property type="entry name" value="N-acetylmuramoyl-L-alanine amidase-like"/>
    <property type="match status" value="1"/>
</dbReference>
<evidence type="ECO:0000313" key="1">
    <source>
        <dbReference type="EMBL" id="ALD14619.1"/>
    </source>
</evidence>
<proteinExistence type="predicted"/>
<dbReference type="AlphaFoldDB" id="A0A0M5JPE9"/>
<reference evidence="1" key="1">
    <citation type="submission" date="2015-03" db="EMBL/GenBank/DDBJ databases">
        <authorList>
            <person name="Murphy D."/>
        </authorList>
    </citation>
    <scope>NUCLEOTIDE SEQUENCE</scope>
    <source>
        <strain evidence="1">ZJCDC-1</strain>
    </source>
</reference>
<dbReference type="EMBL" id="KP981374">
    <property type="protein sequence ID" value="ALD14619.1"/>
    <property type="molecule type" value="Genomic_DNA"/>
</dbReference>
<name>A0A0M5JPE9_CLODI</name>
<accession>A0A0M5JPE9</accession>
<organism evidence="1">
    <name type="scientific">Clostridioides difficile</name>
    <name type="common">Peptoclostridium difficile</name>
    <dbReference type="NCBI Taxonomy" id="1496"/>
    <lineage>
        <taxon>Bacteria</taxon>
        <taxon>Bacillati</taxon>
        <taxon>Bacillota</taxon>
        <taxon>Clostridia</taxon>
        <taxon>Peptostreptococcales</taxon>
        <taxon>Peptostreptococcaceae</taxon>
        <taxon>Clostridioides</taxon>
    </lineage>
</organism>
<dbReference type="InterPro" id="IPR036505">
    <property type="entry name" value="Amidase/PGRP_sf"/>
</dbReference>
<protein>
    <submittedName>
        <fullName evidence="1">Uncharacterized protein</fullName>
    </submittedName>
</protein>
<sequence>MPRDTQVLNTGNFEASVHYYMDDKVVYQTLVHKDGAWSVGKIYGTTLVTDVTNYNS</sequence>
<dbReference type="Gene3D" id="3.40.80.10">
    <property type="entry name" value="Peptidoglycan recognition protein-like"/>
    <property type="match status" value="1"/>
</dbReference>
<dbReference type="GO" id="GO:0008745">
    <property type="term" value="F:N-acetylmuramoyl-L-alanine amidase activity"/>
    <property type="evidence" value="ECO:0007669"/>
    <property type="project" value="InterPro"/>
</dbReference>
<dbReference type="GO" id="GO:0009253">
    <property type="term" value="P:peptidoglycan catabolic process"/>
    <property type="evidence" value="ECO:0007669"/>
    <property type="project" value="InterPro"/>
</dbReference>